<dbReference type="Gene3D" id="3.40.50.1000">
    <property type="entry name" value="HAD superfamily/HAD-like"/>
    <property type="match status" value="1"/>
</dbReference>
<sequence length="285" mass="32686">MIAYIVSSGTIWSNWLDPNAFGRWGRAGRVLEDSLVIDGNEIRDRRNPSQQVRVSCDIYWILNDLISHGVKVAIASRNSNQNLHIPCGSSYRPFTDFLSYNEIYDSVTFYKVSNGNSSMTEADYFAGLDTWHRNQSIICPIPSAGPNPHPNMKQIGWVGTDWATGELYRQGKRRPKSDRPSRWGWGLYVADGPSIAAQFAKWRRKHEPDNHYICKVFVRDFEVFRQIDKVWVPEGDSVPITINLGDEHVAEVQIRRGDIITSSFGVRKPYILFSRHHWMDLLAIT</sequence>
<protein>
    <submittedName>
        <fullName evidence="1">Uncharacterized protein</fullName>
    </submittedName>
</protein>
<dbReference type="OrthoDB" id="2865258at2759"/>
<gene>
    <name evidence="1" type="ORF">G7Y89_g7303</name>
</gene>
<keyword evidence="2" id="KW-1185">Reference proteome</keyword>
<organism evidence="1 2">
    <name type="scientific">Cudoniella acicularis</name>
    <dbReference type="NCBI Taxonomy" id="354080"/>
    <lineage>
        <taxon>Eukaryota</taxon>
        <taxon>Fungi</taxon>
        <taxon>Dikarya</taxon>
        <taxon>Ascomycota</taxon>
        <taxon>Pezizomycotina</taxon>
        <taxon>Leotiomycetes</taxon>
        <taxon>Helotiales</taxon>
        <taxon>Tricladiaceae</taxon>
        <taxon>Cudoniella</taxon>
    </lineage>
</organism>
<dbReference type="EMBL" id="JAAMPI010000506">
    <property type="protein sequence ID" value="KAF4630829.1"/>
    <property type="molecule type" value="Genomic_DNA"/>
</dbReference>
<reference evidence="1 2" key="1">
    <citation type="submission" date="2020-03" db="EMBL/GenBank/DDBJ databases">
        <title>Draft Genome Sequence of Cudoniella acicularis.</title>
        <authorList>
            <person name="Buettner E."/>
            <person name="Kellner H."/>
        </authorList>
    </citation>
    <scope>NUCLEOTIDE SEQUENCE [LARGE SCALE GENOMIC DNA]</scope>
    <source>
        <strain evidence="1 2">DSM 108380</strain>
    </source>
</reference>
<name>A0A8H4RIQ9_9HELO</name>
<dbReference type="InterPro" id="IPR023214">
    <property type="entry name" value="HAD_sf"/>
</dbReference>
<proteinExistence type="predicted"/>
<evidence type="ECO:0000313" key="1">
    <source>
        <dbReference type="EMBL" id="KAF4630829.1"/>
    </source>
</evidence>
<dbReference type="Proteomes" id="UP000566819">
    <property type="component" value="Unassembled WGS sequence"/>
</dbReference>
<comment type="caution">
    <text evidence="1">The sequence shown here is derived from an EMBL/GenBank/DDBJ whole genome shotgun (WGS) entry which is preliminary data.</text>
</comment>
<evidence type="ECO:0000313" key="2">
    <source>
        <dbReference type="Proteomes" id="UP000566819"/>
    </source>
</evidence>
<accession>A0A8H4RIQ9</accession>
<dbReference type="AlphaFoldDB" id="A0A8H4RIQ9"/>